<dbReference type="EMBL" id="BAABGL010000002">
    <property type="protein sequence ID" value="GAA4382376.1"/>
    <property type="molecule type" value="Genomic_DNA"/>
</dbReference>
<keyword evidence="2" id="KW-1185">Reference proteome</keyword>
<evidence type="ECO:0000313" key="1">
    <source>
        <dbReference type="EMBL" id="GAA4382376.1"/>
    </source>
</evidence>
<proteinExistence type="predicted"/>
<evidence type="ECO:0008006" key="3">
    <source>
        <dbReference type="Google" id="ProtNLM"/>
    </source>
</evidence>
<accession>A0ABP8J0A4</accession>
<name>A0ABP8J0A4_9MICO</name>
<dbReference type="RefSeq" id="WP_345028987.1">
    <property type="nucleotide sequence ID" value="NZ_BAABGL010000002.1"/>
</dbReference>
<evidence type="ECO:0000313" key="2">
    <source>
        <dbReference type="Proteomes" id="UP001500642"/>
    </source>
</evidence>
<dbReference type="Proteomes" id="UP001500642">
    <property type="component" value="Unassembled WGS sequence"/>
</dbReference>
<gene>
    <name evidence="1" type="ORF">GCM10023167_00750</name>
</gene>
<organism evidence="1 2">
    <name type="scientific">Brevibacterium pityocampae</name>
    <dbReference type="NCBI Taxonomy" id="506594"/>
    <lineage>
        <taxon>Bacteria</taxon>
        <taxon>Bacillati</taxon>
        <taxon>Actinomycetota</taxon>
        <taxon>Actinomycetes</taxon>
        <taxon>Micrococcales</taxon>
        <taxon>Brevibacteriaceae</taxon>
        <taxon>Brevibacterium</taxon>
    </lineage>
</organism>
<reference evidence="2" key="1">
    <citation type="journal article" date="2019" name="Int. J. Syst. Evol. Microbiol.">
        <title>The Global Catalogue of Microorganisms (GCM) 10K type strain sequencing project: providing services to taxonomists for standard genome sequencing and annotation.</title>
        <authorList>
            <consortium name="The Broad Institute Genomics Platform"/>
            <consortium name="The Broad Institute Genome Sequencing Center for Infectious Disease"/>
            <person name="Wu L."/>
            <person name="Ma J."/>
        </authorList>
    </citation>
    <scope>NUCLEOTIDE SEQUENCE [LARGE SCALE GENOMIC DNA]</scope>
    <source>
        <strain evidence="2">JCM 17808</strain>
    </source>
</reference>
<sequence>MTAEFGNGSQYQAILFTHNPAKSEIYPEVLDDWIKATAEGRVIEENWSTGGTTKKIKPGDRAYLMRLGVKNRGIFASGWVTSDVYPCDHWDGSEGSANYADIRWDTFLHPDDALPIDLLKTEFPHIYWTPQSSGMTISFEVADSLDSLWDEHVRAVRTPRRRQPVEATVVKRQGQQTDVALRKQIENLAQDRLMDHFVARGWDVEDMRIGNSFDARATRGNEVLYLESKGTVTAGEKVIVTRGEVKFAFEHPGRCVMGIVSGIELLDRQTVDPDSGSLTLYNWNPSADDLDPRHFDFYPPDTARFPDQPD</sequence>
<protein>
    <recommendedName>
        <fullName evidence="3">Protein NO VEIN C-terminal domain-containing protein</fullName>
    </recommendedName>
</protein>
<comment type="caution">
    <text evidence="1">The sequence shown here is derived from an EMBL/GenBank/DDBJ whole genome shotgun (WGS) entry which is preliminary data.</text>
</comment>